<dbReference type="FunFam" id="3.30.60.60:FF:000001">
    <property type="entry name" value="Histone acetyltransferase"/>
    <property type="match status" value="1"/>
</dbReference>
<evidence type="ECO:0000256" key="2">
    <source>
        <dbReference type="ARBA" id="ARBA00010107"/>
    </source>
</evidence>
<keyword evidence="16" id="KW-0012">Acyltransferase</keyword>
<feature type="compositionally biased region" description="Basic residues" evidence="13">
    <location>
        <begin position="753"/>
        <end position="766"/>
    </location>
</feature>
<dbReference type="OrthoDB" id="787137at2759"/>
<feature type="compositionally biased region" description="Acidic residues" evidence="13">
    <location>
        <begin position="725"/>
        <end position="749"/>
    </location>
</feature>
<dbReference type="FunFam" id="3.40.630.30:FF:000001">
    <property type="entry name" value="Histone acetyltransferase"/>
    <property type="match status" value="1"/>
</dbReference>
<dbReference type="SUPFAM" id="SSF55729">
    <property type="entry name" value="Acyl-CoA N-acyltransferases (Nat)"/>
    <property type="match status" value="1"/>
</dbReference>
<dbReference type="eggNOG" id="KOG2747">
    <property type="taxonomic scope" value="Eukaryota"/>
</dbReference>
<evidence type="ECO:0000256" key="13">
    <source>
        <dbReference type="SAM" id="MobiDB-lite"/>
    </source>
</evidence>
<keyword evidence="5" id="KW-0479">Metal-binding</keyword>
<comment type="similarity">
    <text evidence="2 12">Belongs to the MYST (SAS/MOZ) family.</text>
</comment>
<dbReference type="GeneID" id="8049846"/>
<evidence type="ECO:0000256" key="1">
    <source>
        <dbReference type="ARBA" id="ARBA00004123"/>
    </source>
</evidence>
<evidence type="ECO:0000313" key="17">
    <source>
        <dbReference type="Proteomes" id="UP000002605"/>
    </source>
</evidence>
<dbReference type="HOGENOM" id="CLU_014892_2_1_1"/>
<dbReference type="Pfam" id="PF01853">
    <property type="entry name" value="MOZ_SAS"/>
    <property type="match status" value="1"/>
</dbReference>
<dbReference type="InterPro" id="IPR016181">
    <property type="entry name" value="Acyl_CoA_acyltransferase"/>
</dbReference>
<dbReference type="GO" id="GO:1990467">
    <property type="term" value="C:NuA3a histone acetyltransferase complex"/>
    <property type="evidence" value="ECO:0007669"/>
    <property type="project" value="TreeGrafter"/>
</dbReference>
<dbReference type="GO" id="GO:0003712">
    <property type="term" value="F:transcription coregulator activity"/>
    <property type="evidence" value="ECO:0007669"/>
    <property type="project" value="TreeGrafter"/>
</dbReference>
<evidence type="ECO:0000256" key="4">
    <source>
        <dbReference type="ARBA" id="ARBA00022679"/>
    </source>
</evidence>
<proteinExistence type="inferred from homology"/>
<dbReference type="GO" id="GO:0008270">
    <property type="term" value="F:zinc ion binding"/>
    <property type="evidence" value="ECO:0007669"/>
    <property type="project" value="UniProtKB-KW"/>
</dbReference>
<dbReference type="Proteomes" id="UP000002605">
    <property type="component" value="Chromosome R"/>
</dbReference>
<name>B9WKY3_CANDC</name>
<feature type="region of interest" description="Disordered" evidence="13">
    <location>
        <begin position="626"/>
        <end position="654"/>
    </location>
</feature>
<dbReference type="Gene3D" id="3.40.630.30">
    <property type="match status" value="1"/>
</dbReference>
<feature type="region of interest" description="Disordered" evidence="13">
    <location>
        <begin position="674"/>
        <end position="795"/>
    </location>
</feature>
<dbReference type="GO" id="GO:0004402">
    <property type="term" value="F:histone acetyltransferase activity"/>
    <property type="evidence" value="ECO:0007669"/>
    <property type="project" value="InterPro"/>
</dbReference>
<gene>
    <name evidence="15" type="ordered locus">Cd36_26500</name>
    <name evidence="16" type="ORF">CD36_26500</name>
</gene>
<feature type="active site" description="Proton donor/acceptor" evidence="11">
    <location>
        <position position="405"/>
    </location>
</feature>
<dbReference type="GO" id="GO:0003682">
    <property type="term" value="F:chromatin binding"/>
    <property type="evidence" value="ECO:0007669"/>
    <property type="project" value="TreeGrafter"/>
</dbReference>
<feature type="compositionally biased region" description="Basic residues" evidence="13">
    <location>
        <begin position="774"/>
        <end position="786"/>
    </location>
</feature>
<accession>B9WKY3</accession>
<evidence type="ECO:0000256" key="6">
    <source>
        <dbReference type="ARBA" id="ARBA00022771"/>
    </source>
</evidence>
<dbReference type="PANTHER" id="PTHR10615:SF161">
    <property type="entry name" value="HISTONE ACETYLTRANSFERASE KAT7"/>
    <property type="match status" value="1"/>
</dbReference>
<feature type="compositionally biased region" description="Polar residues" evidence="13">
    <location>
        <begin position="528"/>
        <end position="549"/>
    </location>
</feature>
<evidence type="ECO:0000256" key="12">
    <source>
        <dbReference type="RuleBase" id="RU361211"/>
    </source>
</evidence>
<evidence type="ECO:0000259" key="14">
    <source>
        <dbReference type="PROSITE" id="PS51726"/>
    </source>
</evidence>
<dbReference type="InterPro" id="IPR002717">
    <property type="entry name" value="HAT_MYST-type"/>
</dbReference>
<dbReference type="EMBL" id="FM992695">
    <property type="protein sequence ID" value="CAX39684.1"/>
    <property type="molecule type" value="Genomic_DNA"/>
</dbReference>
<reference evidence="16 17" key="1">
    <citation type="journal article" date="2009" name="Genome Res.">
        <title>Comparative genomics of the fungal pathogens Candida dubliniensis and Candida albicans.</title>
        <authorList>
            <person name="Jackson A.P."/>
            <person name="Gamble J.A."/>
            <person name="Yeomans T."/>
            <person name="Moran G.P."/>
            <person name="Saunders D."/>
            <person name="Harris D."/>
            <person name="Aslett M."/>
            <person name="Barrell J.F."/>
            <person name="Butler G."/>
            <person name="Citiulo F."/>
            <person name="Coleman D.C."/>
            <person name="de Groot P.W.J."/>
            <person name="Goodwin T.J."/>
            <person name="Quail M.A."/>
            <person name="McQuillan J."/>
            <person name="Munro C.A."/>
            <person name="Pain A."/>
            <person name="Poulter R.T."/>
            <person name="Rajandream M.A."/>
            <person name="Renauld H."/>
            <person name="Spiering M.J."/>
            <person name="Tivey A."/>
            <person name="Gow N.A.R."/>
            <person name="Barrell B."/>
            <person name="Sullivan D.J."/>
            <person name="Berriman M."/>
        </authorList>
    </citation>
    <scope>NUCLEOTIDE SEQUENCE [LARGE SCALE GENOMIC DNA]</scope>
    <source>
        <strain evidence="17">CD36 / ATCC MYA-646 / CBS 7987 / NCPF 3949 / NRRL Y-17841</strain>
    </source>
</reference>
<dbReference type="VEuPathDB" id="FungiDB:CD36_26500"/>
<keyword evidence="4 16" id="KW-0808">Transferase</keyword>
<feature type="domain" description="MYST-type HAT" evidence="14">
    <location>
        <begin position="221"/>
        <end position="519"/>
    </location>
</feature>
<feature type="compositionally biased region" description="Acidic residues" evidence="13">
    <location>
        <begin position="674"/>
        <end position="717"/>
    </location>
</feature>
<dbReference type="Pfam" id="PF17772">
    <property type="entry name" value="zf-MYST"/>
    <property type="match status" value="1"/>
</dbReference>
<dbReference type="InterPro" id="IPR050603">
    <property type="entry name" value="MYST_HAT"/>
</dbReference>
<evidence type="ECO:0000256" key="3">
    <source>
        <dbReference type="ARBA" id="ARBA00013184"/>
    </source>
</evidence>
<organism evidence="16 17">
    <name type="scientific">Candida dubliniensis (strain CD36 / ATCC MYA-646 / CBS 7987 / NCPF 3949 / NRRL Y-17841)</name>
    <name type="common">Yeast</name>
    <dbReference type="NCBI Taxonomy" id="573826"/>
    <lineage>
        <taxon>Eukaryota</taxon>
        <taxon>Fungi</taxon>
        <taxon>Dikarya</taxon>
        <taxon>Ascomycota</taxon>
        <taxon>Saccharomycotina</taxon>
        <taxon>Pichiomycetes</taxon>
        <taxon>Debaryomycetaceae</taxon>
        <taxon>Candida/Lodderomyces clade</taxon>
        <taxon>Candida</taxon>
    </lineage>
</organism>
<dbReference type="PANTHER" id="PTHR10615">
    <property type="entry name" value="HISTONE ACETYLTRANSFERASE"/>
    <property type="match status" value="1"/>
</dbReference>
<dbReference type="InterPro" id="IPR040706">
    <property type="entry name" value="Zf-MYST"/>
</dbReference>
<evidence type="ECO:0000313" key="16">
    <source>
        <dbReference type="EMBL" id="CAX39684.1"/>
    </source>
</evidence>
<dbReference type="PROSITE" id="PS51726">
    <property type="entry name" value="MYST_HAT"/>
    <property type="match status" value="1"/>
</dbReference>
<dbReference type="InterPro" id="IPR036388">
    <property type="entry name" value="WH-like_DNA-bd_sf"/>
</dbReference>
<keyword evidence="17" id="KW-1185">Reference proteome</keyword>
<feature type="region of interest" description="Disordered" evidence="13">
    <location>
        <begin position="528"/>
        <end position="550"/>
    </location>
</feature>
<protein>
    <recommendedName>
        <fullName evidence="3 12">Histone acetyltransferase</fullName>
        <ecNumber evidence="3 12">2.3.1.48</ecNumber>
    </recommendedName>
</protein>
<dbReference type="AlphaFoldDB" id="B9WKY3"/>
<feature type="compositionally biased region" description="Low complexity" evidence="13">
    <location>
        <begin position="641"/>
        <end position="651"/>
    </location>
</feature>
<sequence length="795" mass="90665">MVSHLLNQLKITNNHIYSNIVPQDLDKRTIRVKPTNDYSLKSMIKKNTHQKPTITKTNSITKIRPVQDNNSIKRGNRNFRNGNVFVKLTKKKYIVVINYDKTKLSTTTTTIRSKSGVIPSLLPHSASYKPETQFDTSLSSEIPLPYKGILKYPDCVINNTDPTKLDTERFNKFLNEGIVLRNKTTSHCEIESPASSNLPNQLINESNQSTESTPVPSFSNLNKSKINRIVLRDFEINTWYIAPYPEEYSQCEVLYICEYCLKYMNSPMSYRRHQLKNCNFSNNHPPGLEIYRDPKNKISIWEVDGRKNISYCQNLCLLAKLFLNSKTLYYDVEPFIFYVLTEIDEKNPSNYHFVGYFSKEKLNSSDYNVSCILTLPIYQRKGYGNLLIDFSYLLSRNEFKYGTPEKPLSDLGLLSYRNYWRVTIAYKLKQIYDKYLANNANGDSNNSRLSLSVDILCKLTGMIPSDVIVGLEQLDSLVRNPLTHTYAIVINLEKINTEIAKWEKKSYTKLDYEKLLWKPMLFGPSGGINSAPSLQPQSHPEQPGTTMSTGEGAVAVHSKPVIPQNSISLITNFLKDDINNPYTFEEEGFKEIEAHRETENDEIKNASLVEYVTCYPGIVVNNHISSGSGGGGGGSGGGSGSESNGSNGQTKSNEKVFKKSKKFTVEDDEIEEIFEIDELSSNDENEPDFENDDNDNDNDEEEEEEDELDDFVDDDEVMEIKENYSDEDVSEDIIELIDDDDDDEDDEEDWGRTWKRRAPSPPKRKTANVLASNRKPRSRGRPRGTFKLKPQDLGP</sequence>
<feature type="region of interest" description="Disordered" evidence="13">
    <location>
        <begin position="190"/>
        <end position="216"/>
    </location>
</feature>
<keyword evidence="6" id="KW-0863">Zinc-finger</keyword>
<evidence type="ECO:0000256" key="7">
    <source>
        <dbReference type="ARBA" id="ARBA00022833"/>
    </source>
</evidence>
<dbReference type="Gene3D" id="1.10.10.10">
    <property type="entry name" value="Winged helix-like DNA-binding domain superfamily/Winged helix DNA-binding domain"/>
    <property type="match status" value="1"/>
</dbReference>
<evidence type="ECO:0000256" key="11">
    <source>
        <dbReference type="PIRSR" id="PIRSR602717-51"/>
    </source>
</evidence>
<keyword evidence="10 12" id="KW-0539">Nucleus</keyword>
<comment type="subcellular location">
    <subcellularLocation>
        <location evidence="1 12">Nucleus</location>
    </subcellularLocation>
</comment>
<keyword evidence="9" id="KW-0007">Acetylation</keyword>
<feature type="compositionally biased region" description="Gly residues" evidence="13">
    <location>
        <begin position="627"/>
        <end position="640"/>
    </location>
</feature>
<dbReference type="CGD" id="CAL0000168175">
    <property type="gene designation" value="Cd36_26500"/>
</dbReference>
<evidence type="ECO:0000256" key="10">
    <source>
        <dbReference type="ARBA" id="ARBA00023242"/>
    </source>
</evidence>
<keyword evidence="7" id="KW-0862">Zinc</keyword>
<dbReference type="KEGG" id="cdu:CD36_26500"/>
<keyword evidence="8" id="KW-0156">Chromatin regulator</keyword>
<dbReference type="EC" id="2.3.1.48" evidence="3 12"/>
<comment type="catalytic activity">
    <reaction evidence="12">
        <text>L-lysyl-[protein] + acetyl-CoA = N(6)-acetyl-L-lysyl-[protein] + CoA + H(+)</text>
        <dbReference type="Rhea" id="RHEA:45948"/>
        <dbReference type="Rhea" id="RHEA-COMP:9752"/>
        <dbReference type="Rhea" id="RHEA-COMP:10731"/>
        <dbReference type="ChEBI" id="CHEBI:15378"/>
        <dbReference type="ChEBI" id="CHEBI:29969"/>
        <dbReference type="ChEBI" id="CHEBI:57287"/>
        <dbReference type="ChEBI" id="CHEBI:57288"/>
        <dbReference type="ChEBI" id="CHEBI:61930"/>
        <dbReference type="EC" id="2.3.1.48"/>
    </reaction>
</comment>
<dbReference type="GO" id="GO:0006357">
    <property type="term" value="P:regulation of transcription by RNA polymerase II"/>
    <property type="evidence" value="ECO:0007669"/>
    <property type="project" value="TreeGrafter"/>
</dbReference>
<dbReference type="Gene3D" id="3.30.60.60">
    <property type="entry name" value="N-acetyl transferase-like"/>
    <property type="match status" value="1"/>
</dbReference>
<evidence type="ECO:0000256" key="5">
    <source>
        <dbReference type="ARBA" id="ARBA00022723"/>
    </source>
</evidence>
<dbReference type="RefSeq" id="XP_002421744.1">
    <property type="nucleotide sequence ID" value="XM_002421699.1"/>
</dbReference>
<dbReference type="GO" id="GO:0031507">
    <property type="term" value="P:heterochromatin formation"/>
    <property type="evidence" value="ECO:0007669"/>
    <property type="project" value="UniProtKB-ARBA"/>
</dbReference>
<evidence type="ECO:0000256" key="9">
    <source>
        <dbReference type="ARBA" id="ARBA00022990"/>
    </source>
</evidence>
<evidence type="ECO:0000256" key="8">
    <source>
        <dbReference type="ARBA" id="ARBA00022853"/>
    </source>
</evidence>
<evidence type="ECO:0000313" key="15">
    <source>
        <dbReference type="CGD" id="CAL0000168175"/>
    </source>
</evidence>
<dbReference type="GO" id="GO:0005634">
    <property type="term" value="C:nucleus"/>
    <property type="evidence" value="ECO:0007669"/>
    <property type="project" value="UniProtKB-SubCell"/>
</dbReference>